<dbReference type="EMBL" id="UYRV01105171">
    <property type="protein sequence ID" value="VDN20705.1"/>
    <property type="molecule type" value="Genomic_DNA"/>
</dbReference>
<feature type="chain" id="PRO_5018292578" evidence="2">
    <location>
        <begin position="21"/>
        <end position="150"/>
    </location>
</feature>
<accession>A0A3P7LUD2</accession>
<evidence type="ECO:0000256" key="2">
    <source>
        <dbReference type="SAM" id="SignalP"/>
    </source>
</evidence>
<dbReference type="OrthoDB" id="10497018at2759"/>
<proteinExistence type="predicted"/>
<gene>
    <name evidence="3" type="ORF">CGOC_LOCUS8875</name>
</gene>
<name>A0A3P7LUD2_CYLGO</name>
<evidence type="ECO:0000313" key="4">
    <source>
        <dbReference type="Proteomes" id="UP000271889"/>
    </source>
</evidence>
<feature type="signal peptide" evidence="2">
    <location>
        <begin position="1"/>
        <end position="20"/>
    </location>
</feature>
<feature type="region of interest" description="Disordered" evidence="1">
    <location>
        <begin position="79"/>
        <end position="101"/>
    </location>
</feature>
<feature type="compositionally biased region" description="Pro residues" evidence="1">
    <location>
        <begin position="79"/>
        <end position="97"/>
    </location>
</feature>
<sequence>MRYFVCLLFLLLDLEVAVEARRWKLKPDMCHYMFVHPRMAHKQCNAACWKNKNCWGYCDEEHGHKRCVCGNCERVCPPPPTGQPETSPPAPTEPPATSPTAEVGHQIYITFYTDQTYEEGQGEFLNFAENIKEEVSVSQGLHPTKELFSF</sequence>
<evidence type="ECO:0000256" key="1">
    <source>
        <dbReference type="SAM" id="MobiDB-lite"/>
    </source>
</evidence>
<dbReference type="AlphaFoldDB" id="A0A3P7LUD2"/>
<keyword evidence="4" id="KW-1185">Reference proteome</keyword>
<organism evidence="3 4">
    <name type="scientific">Cylicostephanus goldi</name>
    <name type="common">Nematode worm</name>
    <dbReference type="NCBI Taxonomy" id="71465"/>
    <lineage>
        <taxon>Eukaryota</taxon>
        <taxon>Metazoa</taxon>
        <taxon>Ecdysozoa</taxon>
        <taxon>Nematoda</taxon>
        <taxon>Chromadorea</taxon>
        <taxon>Rhabditida</taxon>
        <taxon>Rhabditina</taxon>
        <taxon>Rhabditomorpha</taxon>
        <taxon>Strongyloidea</taxon>
        <taxon>Strongylidae</taxon>
        <taxon>Cylicostephanus</taxon>
    </lineage>
</organism>
<keyword evidence="2" id="KW-0732">Signal</keyword>
<evidence type="ECO:0000313" key="3">
    <source>
        <dbReference type="EMBL" id="VDN20705.1"/>
    </source>
</evidence>
<dbReference type="Proteomes" id="UP000271889">
    <property type="component" value="Unassembled WGS sequence"/>
</dbReference>
<protein>
    <submittedName>
        <fullName evidence="3">Uncharacterized protein</fullName>
    </submittedName>
</protein>
<reference evidence="3 4" key="1">
    <citation type="submission" date="2018-11" db="EMBL/GenBank/DDBJ databases">
        <authorList>
            <consortium name="Pathogen Informatics"/>
        </authorList>
    </citation>
    <scope>NUCLEOTIDE SEQUENCE [LARGE SCALE GENOMIC DNA]</scope>
</reference>